<dbReference type="PhylomeDB" id="A0A0G4HTK5"/>
<dbReference type="SUPFAM" id="SSF103642">
    <property type="entry name" value="Sec-C motif"/>
    <property type="match status" value="1"/>
</dbReference>
<dbReference type="InterPro" id="IPR039159">
    <property type="entry name" value="SAYSD1"/>
</dbReference>
<dbReference type="VEuPathDB" id="CryptoDB:Cvel_31375"/>
<sequence length="181" mass="19337">MAKKQKKKEAQKGSSLLKPVADLFAPCIAAAGRVWNVPEVRTGTYVVLFLLWVLAVRTLGTPMICITIIFGIFWNLGEGGEGRGGISAYSVFNRGVRSILGDLRAEQIEGELRHGERGAQGAGGGDLIDLPQERLDPIPMTSRTANVPCPCGSGRKLKKCCGTNDPRRAVGGRAGALDDFD</sequence>
<feature type="transmembrane region" description="Helical" evidence="1">
    <location>
        <begin position="49"/>
        <end position="74"/>
    </location>
</feature>
<feature type="domain" description="SAYSvFN" evidence="2">
    <location>
        <begin position="49"/>
        <end position="112"/>
    </location>
</feature>
<protein>
    <recommendedName>
        <fullName evidence="2">SAYSvFN domain-containing protein</fullName>
    </recommendedName>
</protein>
<dbReference type="Gene3D" id="3.10.450.50">
    <property type="match status" value="1"/>
</dbReference>
<keyword evidence="1" id="KW-0472">Membrane</keyword>
<keyword evidence="1" id="KW-1133">Transmembrane helix</keyword>
<accession>A0A0G4HTK5</accession>
<dbReference type="Pfam" id="PF10260">
    <property type="entry name" value="SAYSvFN"/>
    <property type="match status" value="1"/>
</dbReference>
<dbReference type="Pfam" id="PF02810">
    <property type="entry name" value="SEC-C"/>
    <property type="match status" value="1"/>
</dbReference>
<proteinExistence type="predicted"/>
<name>A0A0G4HTK5_9ALVE</name>
<keyword evidence="1" id="KW-0812">Transmembrane</keyword>
<dbReference type="PANTHER" id="PTHR13527">
    <property type="entry name" value="SAYSVFN DOMAIN-CONTAINING PROTEIN 1"/>
    <property type="match status" value="1"/>
</dbReference>
<evidence type="ECO:0000256" key="1">
    <source>
        <dbReference type="SAM" id="Phobius"/>
    </source>
</evidence>
<gene>
    <name evidence="3" type="ORF">Cvel_31375</name>
</gene>
<organism evidence="3">
    <name type="scientific">Chromera velia CCMP2878</name>
    <dbReference type="NCBI Taxonomy" id="1169474"/>
    <lineage>
        <taxon>Eukaryota</taxon>
        <taxon>Sar</taxon>
        <taxon>Alveolata</taxon>
        <taxon>Colpodellida</taxon>
        <taxon>Chromeraceae</taxon>
        <taxon>Chromera</taxon>
    </lineage>
</organism>
<dbReference type="InterPro" id="IPR019387">
    <property type="entry name" value="SAYSvFN_dom"/>
</dbReference>
<dbReference type="PANTHER" id="PTHR13527:SF0">
    <property type="entry name" value="SAYSVFN DOMAIN-CONTAINING PROTEIN 1"/>
    <property type="match status" value="1"/>
</dbReference>
<dbReference type="AlphaFoldDB" id="A0A0G4HTK5"/>
<dbReference type="InterPro" id="IPR004027">
    <property type="entry name" value="SEC_C_motif"/>
</dbReference>
<evidence type="ECO:0000313" key="3">
    <source>
        <dbReference type="EMBL" id="CEM47626.1"/>
    </source>
</evidence>
<evidence type="ECO:0000259" key="2">
    <source>
        <dbReference type="Pfam" id="PF10260"/>
    </source>
</evidence>
<dbReference type="EMBL" id="CDMZ01003798">
    <property type="protein sequence ID" value="CEM47626.1"/>
    <property type="molecule type" value="Genomic_DNA"/>
</dbReference>
<reference evidence="3" key="1">
    <citation type="submission" date="2014-11" db="EMBL/GenBank/DDBJ databases">
        <authorList>
            <person name="Otto D Thomas"/>
            <person name="Naeem Raeece"/>
        </authorList>
    </citation>
    <scope>NUCLEOTIDE SEQUENCE</scope>
</reference>